<evidence type="ECO:0000313" key="3">
    <source>
        <dbReference type="EMBL" id="OWJ82131.1"/>
    </source>
</evidence>
<evidence type="ECO:0000313" key="4">
    <source>
        <dbReference type="Proteomes" id="UP000196640"/>
    </source>
</evidence>
<evidence type="ECO:0000313" key="5">
    <source>
        <dbReference type="Proteomes" id="UP000214673"/>
    </source>
</evidence>
<dbReference type="Proteomes" id="UP000214673">
    <property type="component" value="Unassembled WGS sequence"/>
</dbReference>
<dbReference type="EMBL" id="NIPV01000002">
    <property type="protein sequence ID" value="OWJ80093.1"/>
    <property type="molecule type" value="Genomic_DNA"/>
</dbReference>
<evidence type="ECO:0000256" key="1">
    <source>
        <dbReference type="SAM" id="MobiDB-lite"/>
    </source>
</evidence>
<dbReference type="EMBL" id="NIPX01000029">
    <property type="protein sequence ID" value="OWJ82131.1"/>
    <property type="molecule type" value="Genomic_DNA"/>
</dbReference>
<feature type="compositionally biased region" description="Polar residues" evidence="1">
    <location>
        <begin position="50"/>
        <end position="64"/>
    </location>
</feature>
<feature type="region of interest" description="Disordered" evidence="1">
    <location>
        <begin position="42"/>
        <end position="64"/>
    </location>
</feature>
<dbReference type="AlphaFoldDB" id="A0A212AKX6"/>
<dbReference type="Proteomes" id="UP000196640">
    <property type="component" value="Unassembled WGS sequence"/>
</dbReference>
<gene>
    <name evidence="3" type="ORF">CDV52_15735</name>
    <name evidence="2" type="ORF">CDV53_00280</name>
</gene>
<organism evidence="3 4">
    <name type="scientific">Haematobacter missouriensis</name>
    <dbReference type="NCBI Taxonomy" id="366616"/>
    <lineage>
        <taxon>Bacteria</taxon>
        <taxon>Pseudomonadati</taxon>
        <taxon>Pseudomonadota</taxon>
        <taxon>Alphaproteobacteria</taxon>
        <taxon>Rhodobacterales</taxon>
        <taxon>Paracoccaceae</taxon>
        <taxon>Haematobacter</taxon>
    </lineage>
</organism>
<protein>
    <submittedName>
        <fullName evidence="3">Uncharacterized protein</fullName>
    </submittedName>
</protein>
<comment type="caution">
    <text evidence="3">The sequence shown here is derived from an EMBL/GenBank/DDBJ whole genome shotgun (WGS) entry which is preliminary data.</text>
</comment>
<sequence length="64" mass="7313">MGDGQERPQPPCNNLLARLDQRVAERRQNLRRFPMLSATLRHAVHRSAERQAQQETHSPTQLGG</sequence>
<proteinExistence type="predicted"/>
<keyword evidence="5" id="KW-1185">Reference proteome</keyword>
<dbReference type="STRING" id="366616.CG51_07420"/>
<accession>A0A212AKX6</accession>
<reference evidence="4 5" key="1">
    <citation type="submission" date="2016-11" db="EMBL/GenBank/DDBJ databases">
        <title>Comparison of Traditional DNA-DNA Hybridization with In Silico Genomic Analysis.</title>
        <authorList>
            <person name="Nicholson A.C."/>
            <person name="Sammons S."/>
            <person name="Humrighouse B.W."/>
            <person name="Graziano J."/>
            <person name="Lasker B."/>
            <person name="Whitney A.M."/>
            <person name="Mcquiston J.R."/>
        </authorList>
    </citation>
    <scope>NUCLEOTIDE SEQUENCE [LARGE SCALE GENOMIC DNA]</scope>
    <source>
        <strain evidence="2 5">H1892</strain>
        <strain evidence="3 4">H2381</strain>
    </source>
</reference>
<evidence type="ECO:0000313" key="2">
    <source>
        <dbReference type="EMBL" id="OWJ80093.1"/>
    </source>
</evidence>
<name>A0A212AKX6_9RHOB</name>